<dbReference type="AlphaFoldDB" id="A0A220VF15"/>
<dbReference type="OrthoDB" id="5793379at2"/>
<gene>
    <name evidence="1" type="ORF">CF386_07915</name>
</gene>
<evidence type="ECO:0000313" key="1">
    <source>
        <dbReference type="EMBL" id="ASK78984.1"/>
    </source>
</evidence>
<proteinExistence type="predicted"/>
<evidence type="ECO:0000313" key="2">
    <source>
        <dbReference type="Proteomes" id="UP000242175"/>
    </source>
</evidence>
<dbReference type="RefSeq" id="WP_089073892.1">
    <property type="nucleotide sequence ID" value="NZ_CP022356.1"/>
</dbReference>
<dbReference type="EMBL" id="CP022356">
    <property type="protein sequence ID" value="ASK78984.1"/>
    <property type="molecule type" value="Genomic_DNA"/>
</dbReference>
<reference evidence="1 2" key="1">
    <citation type="journal article" date="2016" name="Int. J. Syst. Evol. Microbiol.">
        <title>Paraphotobacterium marinum gen. nov., sp. nov., a member of the family Vibrionaceae, isolated from surface seawater.</title>
        <authorList>
            <person name="Huang Z."/>
            <person name="Dong C."/>
            <person name="Shao Z."/>
        </authorList>
    </citation>
    <scope>NUCLEOTIDE SEQUENCE [LARGE SCALE GENOMIC DNA]</scope>
    <source>
        <strain evidence="1 2">NSCS20N07D</strain>
    </source>
</reference>
<dbReference type="KEGG" id="pmai:CF386_07915"/>
<protein>
    <submittedName>
        <fullName evidence="1">Uncharacterized protein</fullName>
    </submittedName>
</protein>
<sequence>MAYQFDKIWSYWAPKNSYWANFADYKWKYCQFSLNEKDIVTHDYENNLIYCSLSSLNYYKYSQRCFSHPNFTIKLNQDITSIEQKNHLFKINSKSDSFLSKKVVDLRSNPSSYNPFFYQIFYGVDVILKNPLSQSNQVRLMTNLCSIKDGVAFDYILPFSDKHILIEPTIFSKIKEFNIAYFKKRIIDICKKENIVIKEILREEQGILPMGQFKKKDKYSHEIGGVLRASSGYGFIKIQTWAKEFAYLFEKSNELKQIKYSKTSNFMDTMFLHYLKSINNNRDVVFYKLAKNMNYKIFYRLMSDQLSLLDCFKVGYSLIKR</sequence>
<dbReference type="Pfam" id="PF05834">
    <property type="entry name" value="Lycopene_cycl"/>
    <property type="match status" value="1"/>
</dbReference>
<accession>A0A220VF15</accession>
<keyword evidence="2" id="KW-1185">Reference proteome</keyword>
<dbReference type="Proteomes" id="UP000242175">
    <property type="component" value="Chromosome small"/>
</dbReference>
<organism evidence="1 2">
    <name type="scientific">Paraphotobacterium marinum</name>
    <dbReference type="NCBI Taxonomy" id="1755811"/>
    <lineage>
        <taxon>Bacteria</taxon>
        <taxon>Pseudomonadati</taxon>
        <taxon>Pseudomonadota</taxon>
        <taxon>Gammaproteobacteria</taxon>
        <taxon>Vibrionales</taxon>
        <taxon>Vibrionaceae</taxon>
        <taxon>Paraphotobacterium</taxon>
    </lineage>
</organism>
<name>A0A220VF15_9GAMM</name>